<evidence type="ECO:0000256" key="2">
    <source>
        <dbReference type="SAM" id="SignalP"/>
    </source>
</evidence>
<feature type="region of interest" description="Disordered" evidence="1">
    <location>
        <begin position="33"/>
        <end position="77"/>
    </location>
</feature>
<sequence length="87" mass="9832">MFMTISTLQSLLLTLPTMFQALFFQEREAAKDFKNHQKSTKPVMPRSPKIGNPRVLPQPTDTTIKKRPTQSNLVGGKGLFLNMGKKQ</sequence>
<evidence type="ECO:0000313" key="3">
    <source>
        <dbReference type="EMBL" id="KAK1746489.1"/>
    </source>
</evidence>
<keyword evidence="2" id="KW-0732">Signal</keyword>
<dbReference type="AlphaFoldDB" id="A0AAD9DHP7"/>
<dbReference type="Proteomes" id="UP001224775">
    <property type="component" value="Unassembled WGS sequence"/>
</dbReference>
<feature type="signal peptide" evidence="2">
    <location>
        <begin position="1"/>
        <end position="21"/>
    </location>
</feature>
<keyword evidence="4" id="KW-1185">Reference proteome</keyword>
<dbReference type="EMBL" id="JATAAI010000004">
    <property type="protein sequence ID" value="KAK1746489.1"/>
    <property type="molecule type" value="Genomic_DNA"/>
</dbReference>
<evidence type="ECO:0000313" key="4">
    <source>
        <dbReference type="Proteomes" id="UP001224775"/>
    </source>
</evidence>
<proteinExistence type="predicted"/>
<feature type="chain" id="PRO_5041944423" description="Secreted protein" evidence="2">
    <location>
        <begin position="22"/>
        <end position="87"/>
    </location>
</feature>
<name>A0AAD9DHP7_9STRA</name>
<gene>
    <name evidence="3" type="ORF">QTG54_003096</name>
</gene>
<reference evidence="3" key="1">
    <citation type="submission" date="2023-06" db="EMBL/GenBank/DDBJ databases">
        <title>Survivors Of The Sea: Transcriptome response of Skeletonema marinoi to long-term dormancy.</title>
        <authorList>
            <person name="Pinder M.I.M."/>
            <person name="Kourtchenko O."/>
            <person name="Robertson E.K."/>
            <person name="Larsson T."/>
            <person name="Maumus F."/>
            <person name="Osuna-Cruz C.M."/>
            <person name="Vancaester E."/>
            <person name="Stenow R."/>
            <person name="Vandepoele K."/>
            <person name="Ploug H."/>
            <person name="Bruchert V."/>
            <person name="Godhe A."/>
            <person name="Topel M."/>
        </authorList>
    </citation>
    <scope>NUCLEOTIDE SEQUENCE</scope>
    <source>
        <strain evidence="3">R05AC</strain>
    </source>
</reference>
<evidence type="ECO:0000256" key="1">
    <source>
        <dbReference type="SAM" id="MobiDB-lite"/>
    </source>
</evidence>
<organism evidence="3 4">
    <name type="scientific">Skeletonema marinoi</name>
    <dbReference type="NCBI Taxonomy" id="267567"/>
    <lineage>
        <taxon>Eukaryota</taxon>
        <taxon>Sar</taxon>
        <taxon>Stramenopiles</taxon>
        <taxon>Ochrophyta</taxon>
        <taxon>Bacillariophyta</taxon>
        <taxon>Coscinodiscophyceae</taxon>
        <taxon>Thalassiosirophycidae</taxon>
        <taxon>Thalassiosirales</taxon>
        <taxon>Skeletonemataceae</taxon>
        <taxon>Skeletonema</taxon>
        <taxon>Skeletonema marinoi-dohrnii complex</taxon>
    </lineage>
</organism>
<protein>
    <recommendedName>
        <fullName evidence="5">Secreted protein</fullName>
    </recommendedName>
</protein>
<evidence type="ECO:0008006" key="5">
    <source>
        <dbReference type="Google" id="ProtNLM"/>
    </source>
</evidence>
<comment type="caution">
    <text evidence="3">The sequence shown here is derived from an EMBL/GenBank/DDBJ whole genome shotgun (WGS) entry which is preliminary data.</text>
</comment>
<accession>A0AAD9DHP7</accession>